<accession>A0ABS2NQ52</accession>
<reference evidence="1 2" key="1">
    <citation type="submission" date="2021-01" db="EMBL/GenBank/DDBJ databases">
        <title>Genomic Encyclopedia of Type Strains, Phase IV (KMG-IV): sequencing the most valuable type-strain genomes for metagenomic binning, comparative biology and taxonomic classification.</title>
        <authorList>
            <person name="Goeker M."/>
        </authorList>
    </citation>
    <scope>NUCLEOTIDE SEQUENCE [LARGE SCALE GENOMIC DNA]</scope>
    <source>
        <strain evidence="1 2">DSM 25890</strain>
    </source>
</reference>
<sequence>MENKIKTVIQQYRQEKWANIISERNISGLSINPFILEGYTELTLTDVKAI</sequence>
<proteinExistence type="predicted"/>
<name>A0ABS2NQ52_9FIRM</name>
<keyword evidence="2" id="KW-1185">Reference proteome</keyword>
<dbReference type="EMBL" id="JAFBEE010000009">
    <property type="protein sequence ID" value="MBM7615034.1"/>
    <property type="molecule type" value="Genomic_DNA"/>
</dbReference>
<gene>
    <name evidence="1" type="ORF">JOC73_001596</name>
</gene>
<organism evidence="1 2">
    <name type="scientific">Alkaliphilus hydrothermalis</name>
    <dbReference type="NCBI Taxonomy" id="1482730"/>
    <lineage>
        <taxon>Bacteria</taxon>
        <taxon>Bacillati</taxon>
        <taxon>Bacillota</taxon>
        <taxon>Clostridia</taxon>
        <taxon>Peptostreptococcales</taxon>
        <taxon>Natronincolaceae</taxon>
        <taxon>Alkaliphilus</taxon>
    </lineage>
</organism>
<evidence type="ECO:0000313" key="1">
    <source>
        <dbReference type="EMBL" id="MBM7615034.1"/>
    </source>
</evidence>
<evidence type="ECO:0000313" key="2">
    <source>
        <dbReference type="Proteomes" id="UP001314796"/>
    </source>
</evidence>
<dbReference type="Proteomes" id="UP001314796">
    <property type="component" value="Unassembled WGS sequence"/>
</dbReference>
<protein>
    <submittedName>
        <fullName evidence="1">Uncharacterized protein</fullName>
    </submittedName>
</protein>
<comment type="caution">
    <text evidence="1">The sequence shown here is derived from an EMBL/GenBank/DDBJ whole genome shotgun (WGS) entry which is preliminary data.</text>
</comment>
<dbReference type="RefSeq" id="WP_204401811.1">
    <property type="nucleotide sequence ID" value="NZ_JAFBEE010000009.1"/>
</dbReference>